<dbReference type="EMBL" id="JBHUEJ010000007">
    <property type="protein sequence ID" value="MFD1709453.1"/>
    <property type="molecule type" value="Genomic_DNA"/>
</dbReference>
<dbReference type="PANTHER" id="PTHR36154">
    <property type="entry name" value="DNA-BINDING TRANSCRIPTIONAL ACTIVATOR ALPA"/>
    <property type="match status" value="1"/>
</dbReference>
<comment type="caution">
    <text evidence="1">The sequence shown here is derived from an EMBL/GenBank/DDBJ whole genome shotgun (WGS) entry which is preliminary data.</text>
</comment>
<dbReference type="Proteomes" id="UP001597304">
    <property type="component" value="Unassembled WGS sequence"/>
</dbReference>
<dbReference type="InterPro" id="IPR010260">
    <property type="entry name" value="AlpA"/>
</dbReference>
<evidence type="ECO:0000313" key="1">
    <source>
        <dbReference type="EMBL" id="MFD1709453.1"/>
    </source>
</evidence>
<keyword evidence="2" id="KW-1185">Reference proteome</keyword>
<dbReference type="Pfam" id="PF05930">
    <property type="entry name" value="Phage_AlpA"/>
    <property type="match status" value="1"/>
</dbReference>
<sequence length="72" mass="8600">MLCTKLRKVQGMKVLRLPMVREVTGLPRSTLYLYMKNNHFPKPLKLGPRSVGWLQEEIEEWLRQRKESRAAY</sequence>
<gene>
    <name evidence="1" type="ORF">ACFSF0_02440</name>
</gene>
<accession>A0ABW4KT46</accession>
<protein>
    <submittedName>
        <fullName evidence="1">Helix-turn-helix transcriptional regulator</fullName>
    </submittedName>
</protein>
<reference evidence="2" key="1">
    <citation type="journal article" date="2019" name="Int. J. Syst. Evol. Microbiol.">
        <title>The Global Catalogue of Microorganisms (GCM) 10K type strain sequencing project: providing services to taxonomists for standard genome sequencing and annotation.</title>
        <authorList>
            <consortium name="The Broad Institute Genomics Platform"/>
            <consortium name="The Broad Institute Genome Sequencing Center for Infectious Disease"/>
            <person name="Wu L."/>
            <person name="Ma J."/>
        </authorList>
    </citation>
    <scope>NUCLEOTIDE SEQUENCE [LARGE SCALE GENOMIC DNA]</scope>
    <source>
        <strain evidence="2">LMG 29247</strain>
    </source>
</reference>
<dbReference type="Gene3D" id="1.10.238.160">
    <property type="match status" value="1"/>
</dbReference>
<dbReference type="InterPro" id="IPR052931">
    <property type="entry name" value="Prophage_regulatory_activator"/>
</dbReference>
<proteinExistence type="predicted"/>
<evidence type="ECO:0000313" key="2">
    <source>
        <dbReference type="Proteomes" id="UP001597304"/>
    </source>
</evidence>
<dbReference type="RefSeq" id="WP_370512945.1">
    <property type="nucleotide sequence ID" value="NZ_JBHUEJ010000007.1"/>
</dbReference>
<organism evidence="1 2">
    <name type="scientific">Ottowia flava</name>
    <dbReference type="NCBI Taxonomy" id="2675430"/>
    <lineage>
        <taxon>Bacteria</taxon>
        <taxon>Pseudomonadati</taxon>
        <taxon>Pseudomonadota</taxon>
        <taxon>Betaproteobacteria</taxon>
        <taxon>Burkholderiales</taxon>
        <taxon>Comamonadaceae</taxon>
        <taxon>Ottowia</taxon>
    </lineage>
</organism>
<name>A0ABW4KT46_9BURK</name>
<dbReference type="PANTHER" id="PTHR36154:SF1">
    <property type="entry name" value="DNA-BINDING TRANSCRIPTIONAL ACTIVATOR ALPA"/>
    <property type="match status" value="1"/>
</dbReference>